<dbReference type="EMBL" id="JARGEI010000014">
    <property type="protein sequence ID" value="KAJ8720082.1"/>
    <property type="molecule type" value="Genomic_DNA"/>
</dbReference>
<keyword evidence="1" id="KW-0472">Membrane</keyword>
<name>A0AAD7YKL7_MYTSE</name>
<evidence type="ECO:0000313" key="2">
    <source>
        <dbReference type="EMBL" id="KAJ8720082.1"/>
    </source>
</evidence>
<keyword evidence="1" id="KW-1133">Transmembrane helix</keyword>
<reference evidence="2" key="1">
    <citation type="submission" date="2023-03" db="EMBL/GenBank/DDBJ databases">
        <title>Chromosome-level genomes of two armyworms, Mythimna separata and Mythimna loreyi, provide insights into the biosynthesis and reception of sex pheromones.</title>
        <authorList>
            <person name="Zhao H."/>
        </authorList>
    </citation>
    <scope>NUCLEOTIDE SEQUENCE</scope>
    <source>
        <strain evidence="2">BeijingLab</strain>
        <tissue evidence="2">Pupa</tissue>
    </source>
</reference>
<evidence type="ECO:0000256" key="1">
    <source>
        <dbReference type="SAM" id="Phobius"/>
    </source>
</evidence>
<feature type="transmembrane region" description="Helical" evidence="1">
    <location>
        <begin position="21"/>
        <end position="46"/>
    </location>
</feature>
<dbReference type="AlphaFoldDB" id="A0AAD7YKL7"/>
<organism evidence="2 3">
    <name type="scientific">Mythimna separata</name>
    <name type="common">Oriental armyworm</name>
    <name type="synonym">Pseudaletia separata</name>
    <dbReference type="NCBI Taxonomy" id="271217"/>
    <lineage>
        <taxon>Eukaryota</taxon>
        <taxon>Metazoa</taxon>
        <taxon>Ecdysozoa</taxon>
        <taxon>Arthropoda</taxon>
        <taxon>Hexapoda</taxon>
        <taxon>Insecta</taxon>
        <taxon>Pterygota</taxon>
        <taxon>Neoptera</taxon>
        <taxon>Endopterygota</taxon>
        <taxon>Lepidoptera</taxon>
        <taxon>Glossata</taxon>
        <taxon>Ditrysia</taxon>
        <taxon>Noctuoidea</taxon>
        <taxon>Noctuidae</taxon>
        <taxon>Noctuinae</taxon>
        <taxon>Hadenini</taxon>
        <taxon>Mythimna</taxon>
    </lineage>
</organism>
<feature type="transmembrane region" description="Helical" evidence="1">
    <location>
        <begin position="125"/>
        <end position="144"/>
    </location>
</feature>
<accession>A0AAD7YKL7</accession>
<feature type="transmembrane region" description="Helical" evidence="1">
    <location>
        <begin position="183"/>
        <end position="209"/>
    </location>
</feature>
<keyword evidence="1" id="KW-0812">Transmembrane</keyword>
<evidence type="ECO:0000313" key="3">
    <source>
        <dbReference type="Proteomes" id="UP001231518"/>
    </source>
</evidence>
<comment type="caution">
    <text evidence="2">The sequence shown here is derived from an EMBL/GenBank/DDBJ whole genome shotgun (WGS) entry which is preliminary data.</text>
</comment>
<gene>
    <name evidence="2" type="ORF">PYW07_012125</name>
</gene>
<feature type="transmembrane region" description="Helical" evidence="1">
    <location>
        <begin position="151"/>
        <end position="177"/>
    </location>
</feature>
<proteinExistence type="predicted"/>
<sequence length="228" mass="25982">MWCTKCVPKTFLGRFSLRDGALFVGALMLVIGIICVICIAVEIVYYKECEGCTAIVIHNVYGFSISSIFYSIFMIVVNAWFIWGVKNAISIICVITLAIEIIYYRDCEGCTTLVMHNVYSFSINAFIYCICMIFVNVWFIWGVTAKKSSVVLSWVVIMVMWWAQALVLVSVLMGIYISNYNVAWIIAFACAIVAFMIFFYCILVGYGYWLQIRKITIHPPNEASILRD</sequence>
<feature type="transmembrane region" description="Helical" evidence="1">
    <location>
        <begin position="88"/>
        <end position="105"/>
    </location>
</feature>
<dbReference type="Proteomes" id="UP001231518">
    <property type="component" value="Chromosome 3"/>
</dbReference>
<keyword evidence="3" id="KW-1185">Reference proteome</keyword>
<protein>
    <submittedName>
        <fullName evidence="2">Uncharacterized protein</fullName>
    </submittedName>
</protein>
<feature type="transmembrane region" description="Helical" evidence="1">
    <location>
        <begin position="58"/>
        <end position="81"/>
    </location>
</feature>